<dbReference type="GO" id="GO:0005525">
    <property type="term" value="F:GTP binding"/>
    <property type="evidence" value="ECO:0007669"/>
    <property type="project" value="UniProtKB-UniRule"/>
</dbReference>
<keyword evidence="5 7" id="KW-0132">Cell division</keyword>
<dbReference type="GO" id="GO:0051258">
    <property type="term" value="P:protein polymerization"/>
    <property type="evidence" value="ECO:0007669"/>
    <property type="project" value="UniProtKB-UniRule"/>
</dbReference>
<dbReference type="GO" id="GO:0043093">
    <property type="term" value="P:FtsZ-dependent cytokinesis"/>
    <property type="evidence" value="ECO:0007669"/>
    <property type="project" value="UniProtKB-UniRule"/>
</dbReference>
<dbReference type="SUPFAM" id="SSF52490">
    <property type="entry name" value="Tubulin nucleotide-binding domain-like"/>
    <property type="match status" value="1"/>
</dbReference>
<dbReference type="GO" id="GO:0003924">
    <property type="term" value="F:GTPase activity"/>
    <property type="evidence" value="ECO:0007669"/>
    <property type="project" value="UniProtKB-UniRule"/>
</dbReference>
<comment type="subcellular location">
    <subcellularLocation>
        <location evidence="5">Cytoplasm</location>
    </subcellularLocation>
    <text evidence="5">Assembles at midcell at the inner surface of the cytoplasmic membrane.</text>
</comment>
<evidence type="ECO:0000256" key="6">
    <source>
        <dbReference type="NCBIfam" id="TIGR00065"/>
    </source>
</evidence>
<dbReference type="InterPro" id="IPR018316">
    <property type="entry name" value="Tubulin/FtsZ_2-layer-sand-dom"/>
</dbReference>
<feature type="region of interest" description="Disordered" evidence="8">
    <location>
        <begin position="335"/>
        <end position="358"/>
    </location>
</feature>
<dbReference type="RefSeq" id="WP_014248356.1">
    <property type="nucleotide sequence ID" value="NC_016622.1"/>
</dbReference>
<comment type="similarity">
    <text evidence="1 5 7">Belongs to the FtsZ family.</text>
</comment>
<dbReference type="GO" id="GO:0000917">
    <property type="term" value="P:division septum assembly"/>
    <property type="evidence" value="ECO:0007669"/>
    <property type="project" value="UniProtKB-KW"/>
</dbReference>
<dbReference type="NCBIfam" id="TIGR00065">
    <property type="entry name" value="ftsZ"/>
    <property type="match status" value="1"/>
</dbReference>
<dbReference type="PANTHER" id="PTHR30314">
    <property type="entry name" value="CELL DIVISION PROTEIN FTSZ-RELATED"/>
    <property type="match status" value="1"/>
</dbReference>
<keyword evidence="5 7" id="KW-0131">Cell cycle</keyword>
<dbReference type="InterPro" id="IPR024757">
    <property type="entry name" value="FtsZ_C"/>
</dbReference>
<feature type="binding site" evidence="5">
    <location>
        <position position="142"/>
    </location>
    <ligand>
        <name>GTP</name>
        <dbReference type="ChEBI" id="CHEBI:37565"/>
    </ligand>
</feature>
<name>G7Z8S5_AZOL4</name>
<dbReference type="KEGG" id="ali:AZOLI_2137"/>
<dbReference type="Pfam" id="PF12327">
    <property type="entry name" value="FtsZ_C"/>
    <property type="match status" value="1"/>
</dbReference>
<dbReference type="InterPro" id="IPR037103">
    <property type="entry name" value="Tubulin/FtsZ-like_C"/>
</dbReference>
<evidence type="ECO:0000313" key="11">
    <source>
        <dbReference type="EMBL" id="CBS87367.1"/>
    </source>
</evidence>
<dbReference type="SMART" id="SM00864">
    <property type="entry name" value="Tubulin"/>
    <property type="match status" value="1"/>
</dbReference>
<evidence type="ECO:0000256" key="7">
    <source>
        <dbReference type="RuleBase" id="RU000631"/>
    </source>
</evidence>
<feature type="binding site" evidence="5">
    <location>
        <begin position="111"/>
        <end position="113"/>
    </location>
    <ligand>
        <name>GTP</name>
        <dbReference type="ChEBI" id="CHEBI:37565"/>
    </ligand>
</feature>
<feature type="domain" description="Tubulin/FtsZ 2-layer sandwich" evidence="10">
    <location>
        <begin position="210"/>
        <end position="328"/>
    </location>
</feature>
<evidence type="ECO:0000259" key="10">
    <source>
        <dbReference type="SMART" id="SM00865"/>
    </source>
</evidence>
<feature type="compositionally biased region" description="Low complexity" evidence="8">
    <location>
        <begin position="540"/>
        <end position="626"/>
    </location>
</feature>
<feature type="binding site" evidence="5">
    <location>
        <position position="190"/>
    </location>
    <ligand>
        <name>GTP</name>
        <dbReference type="ChEBI" id="CHEBI:37565"/>
    </ligand>
</feature>
<dbReference type="GO" id="GO:0005737">
    <property type="term" value="C:cytoplasm"/>
    <property type="evidence" value="ECO:0007669"/>
    <property type="project" value="UniProtKB-SubCell"/>
</dbReference>
<dbReference type="FunFam" id="3.30.1330.20:FF:000011">
    <property type="entry name" value="Cell division protein FtsZ"/>
    <property type="match status" value="1"/>
</dbReference>
<feature type="region of interest" description="Disordered" evidence="8">
    <location>
        <begin position="386"/>
        <end position="649"/>
    </location>
</feature>
<keyword evidence="3 5" id="KW-0547">Nucleotide-binding</keyword>
<feature type="compositionally biased region" description="Low complexity" evidence="8">
    <location>
        <begin position="346"/>
        <end position="358"/>
    </location>
</feature>
<dbReference type="PROSITE" id="PS01134">
    <property type="entry name" value="FTSZ_1"/>
    <property type="match status" value="1"/>
</dbReference>
<dbReference type="PROSITE" id="PS01135">
    <property type="entry name" value="FTSZ_2"/>
    <property type="match status" value="1"/>
</dbReference>
<evidence type="ECO:0000313" key="12">
    <source>
        <dbReference type="Proteomes" id="UP000005667"/>
    </source>
</evidence>
<feature type="binding site" evidence="5">
    <location>
        <position position="146"/>
    </location>
    <ligand>
        <name>GTP</name>
        <dbReference type="ChEBI" id="CHEBI:37565"/>
    </ligand>
</feature>
<accession>G7Z8S5</accession>
<dbReference type="Proteomes" id="UP000005667">
    <property type="component" value="Chromosome"/>
</dbReference>
<dbReference type="HAMAP" id="MF_00909">
    <property type="entry name" value="FtsZ"/>
    <property type="match status" value="1"/>
</dbReference>
<dbReference type="PANTHER" id="PTHR30314:SF3">
    <property type="entry name" value="MITOCHONDRIAL DIVISION PROTEIN FSZA"/>
    <property type="match status" value="1"/>
</dbReference>
<dbReference type="InterPro" id="IPR008280">
    <property type="entry name" value="Tub_FtsZ_C"/>
</dbReference>
<feature type="domain" description="Tubulin/FtsZ GTPase" evidence="9">
    <location>
        <begin position="16"/>
        <end position="208"/>
    </location>
</feature>
<keyword evidence="12" id="KW-1185">Reference proteome</keyword>
<dbReference type="PRINTS" id="PR00423">
    <property type="entry name" value="CELLDVISFTSZ"/>
</dbReference>
<evidence type="ECO:0000256" key="1">
    <source>
        <dbReference type="ARBA" id="ARBA00009690"/>
    </source>
</evidence>
<dbReference type="AlphaFoldDB" id="G7Z8S5"/>
<dbReference type="EMBL" id="FQ311868">
    <property type="protein sequence ID" value="CBS87367.1"/>
    <property type="molecule type" value="Genomic_DNA"/>
</dbReference>
<dbReference type="InterPro" id="IPR020805">
    <property type="entry name" value="Cell_div_FtsZ_CS"/>
</dbReference>
<comment type="function">
    <text evidence="5 7">Essential cell division protein that forms a contractile ring structure (Z ring) at the future cell division site. The regulation of the ring assembly controls the timing and the location of cell division. One of the functions of the FtsZ ring is to recruit other cell division proteins to the septum to produce a new cell wall between the dividing cells. Binds GTP and shows GTPase activity.</text>
</comment>
<comment type="subunit">
    <text evidence="5">Homodimer. Polymerizes to form a dynamic ring structure in a strictly GTP-dependent manner. Interacts directly with several other division proteins.</text>
</comment>
<proteinExistence type="inferred from homology"/>
<reference evidence="12" key="1">
    <citation type="journal article" date="2011" name="PLoS Genet.">
        <title>Azospirillum genomes reveal transition of bacteria from aquatic to terrestrial environments.</title>
        <authorList>
            <person name="Wisniewski-Dye F."/>
            <person name="Borziak K."/>
            <person name="Khalsa-Moyers G."/>
            <person name="Alexandre G."/>
            <person name="Sukharnikov L.O."/>
            <person name="Wuichet K."/>
            <person name="Hurst G.B."/>
            <person name="McDonald W.H."/>
            <person name="Robertson J.S."/>
            <person name="Barbe V."/>
            <person name="Calteau A."/>
            <person name="Rouy Z."/>
            <person name="Mangenot S."/>
            <person name="Prigent-Combaret C."/>
            <person name="Normand P."/>
            <person name="Boyer M."/>
            <person name="Siguier P."/>
            <person name="Dessaux Y."/>
            <person name="Elmerich C."/>
            <person name="Condemine G."/>
            <person name="Krishnen G."/>
            <person name="Kennedy I."/>
            <person name="Paterson A.H."/>
            <person name="Gonzalez V."/>
            <person name="Mavingui P."/>
            <person name="Zhulin I.B."/>
        </authorList>
    </citation>
    <scope>NUCLEOTIDE SEQUENCE [LARGE SCALE GENOMIC DNA]</scope>
    <source>
        <strain evidence="12">4B</strain>
    </source>
</reference>
<feature type="binding site" evidence="5">
    <location>
        <begin position="24"/>
        <end position="28"/>
    </location>
    <ligand>
        <name>GTP</name>
        <dbReference type="ChEBI" id="CHEBI:37565"/>
    </ligand>
</feature>
<dbReference type="SUPFAM" id="SSF55307">
    <property type="entry name" value="Tubulin C-terminal domain-like"/>
    <property type="match status" value="1"/>
</dbReference>
<dbReference type="Gene3D" id="3.30.1330.20">
    <property type="entry name" value="Tubulin/FtsZ, C-terminal domain"/>
    <property type="match status" value="1"/>
</dbReference>
<dbReference type="SMART" id="SM00865">
    <property type="entry name" value="Tubulin_C"/>
    <property type="match status" value="1"/>
</dbReference>
<dbReference type="CDD" id="cd02201">
    <property type="entry name" value="FtsZ_type1"/>
    <property type="match status" value="1"/>
</dbReference>
<dbReference type="OrthoDB" id="9813375at2"/>
<keyword evidence="5 7" id="KW-0717">Septation</keyword>
<keyword evidence="4 5" id="KW-0342">GTP-binding</keyword>
<dbReference type="STRING" id="862719.AZOLI_2137"/>
<dbReference type="InterPro" id="IPR045061">
    <property type="entry name" value="FtsZ/CetZ"/>
</dbReference>
<dbReference type="InterPro" id="IPR003008">
    <property type="entry name" value="Tubulin_FtsZ_GTPase"/>
</dbReference>
<feature type="compositionally biased region" description="Pro residues" evidence="8">
    <location>
        <begin position="499"/>
        <end position="509"/>
    </location>
</feature>
<evidence type="ECO:0000256" key="3">
    <source>
        <dbReference type="ARBA" id="ARBA00022741"/>
    </source>
</evidence>
<protein>
    <recommendedName>
        <fullName evidence="5 6">Cell division protein FtsZ</fullName>
    </recommendedName>
</protein>
<sequence length="649" mass="67799">MINVTIPQIEPELKPRITVFGVGGAGGNAVNNMIKSNLEGVDFVVGNTDAQALKGSLCEKRIQLGTGTTRGLGAGSKPDVGRASAEEQIDEIVQYLEGSNMVFITAGMGGGTGTGAAPVIARAARERGILTVGVVTKPFHFEGGHRMRLAEGGIAELQQYVDTLIIIPNQNLFRIANEKTTFADAFKMADDVLHSGVRGVTDLMVMPGLINLDFADIRSVMTEMGKAMMGTGEAGGERRAIEAAEAAISNPLLDDVSMKGARGVLINITGGYDMTLFEVDEAANRVRDEVDPDANIIFGSTFDSSLDGVMRVSVVATGIDAAAMSNPRTLHPVNLSLIPGDRAKKPAAPGNLTGAPAAAPASAIPSAAAGLRTPQPVTAGAAAIQHDPAQQHAPQHHGEAPRPAAGPLHGENQGGHFFAPKPADAGPRQPVTVGAAPLSAPQPQQPAAHQHAPQAPQIHQQPQQPHQPQQPAPQAQQHHHHAAPQAHQPHPGGLSVGPAPAPAPAPEPAPARKGNFLFGLVTGLGRKSEPAHPPAPQPAPQAYQPQPAPQQYQPAPQPQQHPQQGYPQQQPAYPQQPQAPQAYQPAPSYPAAPQQAPVYPQQQSAPQQAPQAPSYPAAPQQMAPAPRADAKPGEQEELDIPAFLRRQAN</sequence>
<dbReference type="InterPro" id="IPR036525">
    <property type="entry name" value="Tubulin/FtsZ_GTPase_sf"/>
</dbReference>
<keyword evidence="2 5" id="KW-0963">Cytoplasm</keyword>
<evidence type="ECO:0000256" key="2">
    <source>
        <dbReference type="ARBA" id="ARBA00022490"/>
    </source>
</evidence>
<evidence type="ECO:0000259" key="9">
    <source>
        <dbReference type="SMART" id="SM00864"/>
    </source>
</evidence>
<evidence type="ECO:0000256" key="4">
    <source>
        <dbReference type="ARBA" id="ARBA00023134"/>
    </source>
</evidence>
<dbReference type="HOGENOM" id="CLU_024865_5_2_5"/>
<organism evidence="11 12">
    <name type="scientific">Azospirillum lipoferum (strain 4B)</name>
    <dbReference type="NCBI Taxonomy" id="862719"/>
    <lineage>
        <taxon>Bacteria</taxon>
        <taxon>Pseudomonadati</taxon>
        <taxon>Pseudomonadota</taxon>
        <taxon>Alphaproteobacteria</taxon>
        <taxon>Rhodospirillales</taxon>
        <taxon>Azospirillaceae</taxon>
        <taxon>Azospirillum</taxon>
    </lineage>
</organism>
<feature type="compositionally biased region" description="Low complexity" evidence="8">
    <location>
        <begin position="441"/>
        <end position="476"/>
    </location>
</feature>
<dbReference type="GO" id="GO:0032153">
    <property type="term" value="C:cell division site"/>
    <property type="evidence" value="ECO:0007669"/>
    <property type="project" value="UniProtKB-UniRule"/>
</dbReference>
<dbReference type="FunFam" id="3.40.50.1440:FF:000001">
    <property type="entry name" value="Cell division protein FtsZ"/>
    <property type="match status" value="1"/>
</dbReference>
<dbReference type="Pfam" id="PF00091">
    <property type="entry name" value="Tubulin"/>
    <property type="match status" value="1"/>
</dbReference>
<gene>
    <name evidence="5 11" type="primary">ftsZ</name>
    <name evidence="11" type="ordered locus">AZOLI_2137</name>
</gene>
<dbReference type="InterPro" id="IPR000158">
    <property type="entry name" value="Cell_div_FtsZ"/>
</dbReference>
<dbReference type="Gene3D" id="3.40.50.1440">
    <property type="entry name" value="Tubulin/FtsZ, GTPase domain"/>
    <property type="match status" value="1"/>
</dbReference>
<evidence type="ECO:0000256" key="5">
    <source>
        <dbReference type="HAMAP-Rule" id="MF_00909"/>
    </source>
</evidence>
<evidence type="ECO:0000256" key="8">
    <source>
        <dbReference type="SAM" id="MobiDB-lite"/>
    </source>
</evidence>